<proteinExistence type="predicted"/>
<dbReference type="PANTHER" id="PTHR21015">
    <property type="entry name" value="UDP-N-ACETYLGLUCOSAMINE--N-ACETYLMURAMYL-(PENTAPEPTIDE) PYROPHOSPHORYL-UNDECAPRENOL N-ACETYLGLUCOSAMINE TRANSFERASE 1"/>
    <property type="match status" value="1"/>
</dbReference>
<dbReference type="InterPro" id="IPR010610">
    <property type="entry name" value="EryCIII-like_C"/>
</dbReference>
<dbReference type="Pfam" id="PF06722">
    <property type="entry name" value="EryCIII-like_C"/>
    <property type="match status" value="1"/>
</dbReference>
<reference evidence="2 3" key="1">
    <citation type="submission" date="2016-10" db="EMBL/GenBank/DDBJ databases">
        <authorList>
            <person name="de Groot N.N."/>
        </authorList>
    </citation>
    <scope>NUCLEOTIDE SEQUENCE [LARGE SCALE GENOMIC DNA]</scope>
    <source>
        <strain evidence="2 3">DSM 43357</strain>
    </source>
</reference>
<sequence>MPGMISLRMAVAVALQDAGEATRAVELAHGLRERTPDGWDLDVTFLSHGSRFEPMIRRAGFGITHCAPRLEGRSIAHDLQWDPPEIVGSAALARELVEGERKALEALRPDVVLHGFWPFGNIAARLLGIRTMCFLPIPLDPASVAGGLLRDLPDVVPVLPRLPRPVRETIVRMVPAGVKTGLGAFTQRRLSEAIAACGWPGEPPRTIFEMLRADLTLVNDLPEFYADCVVPGHMAITGPLFAPGAPGDGPAALDPALRAVLTAGDDVPVIFCTMGSSGTKDAFLEAVRAVAGTAGDPWNAVILASPSVCPIEEARAQVAERPGVVITDAFVPAPTVNALADLVVGHGGQGTVQTALAAGTPIIGVAMQVEQQINLDHVAARGAGIRIPARRWRAPVIREAVKTVLGTPSYRRRAGDLAASIRSGDGKGAAAERMWRHLRATFGPPR</sequence>
<evidence type="ECO:0000313" key="2">
    <source>
        <dbReference type="EMBL" id="SEM26962.1"/>
    </source>
</evidence>
<keyword evidence="3" id="KW-1185">Reference proteome</keyword>
<organism evidence="2 3">
    <name type="scientific">Nonomuraea pusilla</name>
    <dbReference type="NCBI Taxonomy" id="46177"/>
    <lineage>
        <taxon>Bacteria</taxon>
        <taxon>Bacillati</taxon>
        <taxon>Actinomycetota</taxon>
        <taxon>Actinomycetes</taxon>
        <taxon>Streptosporangiales</taxon>
        <taxon>Streptosporangiaceae</taxon>
        <taxon>Nonomuraea</taxon>
    </lineage>
</organism>
<dbReference type="Gene3D" id="3.40.50.2000">
    <property type="entry name" value="Glycogen Phosphorylase B"/>
    <property type="match status" value="2"/>
</dbReference>
<dbReference type="Proteomes" id="UP000198953">
    <property type="component" value="Unassembled WGS sequence"/>
</dbReference>
<dbReference type="PANTHER" id="PTHR21015:SF22">
    <property type="entry name" value="GLYCOSYLTRANSFERASE"/>
    <property type="match status" value="1"/>
</dbReference>
<protein>
    <submittedName>
        <fullName evidence="2">UDP:flavonoid glycosyltransferase YjiC, YdhE family</fullName>
    </submittedName>
</protein>
<feature type="domain" description="Erythromycin biosynthesis protein CIII-like C-terminal" evidence="1">
    <location>
        <begin position="312"/>
        <end position="420"/>
    </location>
</feature>
<evidence type="ECO:0000259" key="1">
    <source>
        <dbReference type="Pfam" id="PF06722"/>
    </source>
</evidence>
<dbReference type="OrthoDB" id="3416605at2"/>
<dbReference type="EMBL" id="FOBF01000011">
    <property type="protein sequence ID" value="SEM26962.1"/>
    <property type="molecule type" value="Genomic_DNA"/>
</dbReference>
<accession>A0A1H7WZ98</accession>
<gene>
    <name evidence="2" type="ORF">SAMN05660976_04684</name>
</gene>
<name>A0A1H7WZ98_9ACTN</name>
<keyword evidence="2" id="KW-0808">Transferase</keyword>
<dbReference type="STRING" id="46177.SAMN05660976_04684"/>
<dbReference type="AlphaFoldDB" id="A0A1H7WZ98"/>
<evidence type="ECO:0000313" key="3">
    <source>
        <dbReference type="Proteomes" id="UP000198953"/>
    </source>
</evidence>
<dbReference type="SUPFAM" id="SSF53756">
    <property type="entry name" value="UDP-Glycosyltransferase/glycogen phosphorylase"/>
    <property type="match status" value="1"/>
</dbReference>
<dbReference type="GO" id="GO:0016757">
    <property type="term" value="F:glycosyltransferase activity"/>
    <property type="evidence" value="ECO:0007669"/>
    <property type="project" value="TreeGrafter"/>
</dbReference>